<dbReference type="GO" id="GO:0006354">
    <property type="term" value="P:DNA-templated transcription elongation"/>
    <property type="evidence" value="ECO:0007669"/>
    <property type="project" value="InterPro"/>
</dbReference>
<accession>A0A2D0N7N9</accession>
<evidence type="ECO:0000256" key="3">
    <source>
        <dbReference type="ARBA" id="ARBA00023163"/>
    </source>
</evidence>
<dbReference type="AlphaFoldDB" id="A0A2D0N7N9"/>
<comment type="caution">
    <text evidence="5">The sequence shown here is derived from an EMBL/GenBank/DDBJ whole genome shotgun (WGS) entry which is preliminary data.</text>
</comment>
<dbReference type="Pfam" id="PF02357">
    <property type="entry name" value="NusG"/>
    <property type="match status" value="1"/>
</dbReference>
<dbReference type="NCBIfam" id="NF033644">
    <property type="entry name" value="antiterm_UpxY"/>
    <property type="match status" value="1"/>
</dbReference>
<keyword evidence="3" id="KW-0804">Transcription</keyword>
<dbReference type="InterPro" id="IPR036735">
    <property type="entry name" value="NGN_dom_sf"/>
</dbReference>
<proteinExistence type="predicted"/>
<feature type="domain" description="NusG-like N-terminal" evidence="4">
    <location>
        <begin position="20"/>
        <end position="111"/>
    </location>
</feature>
<dbReference type="InterPro" id="IPR006645">
    <property type="entry name" value="NGN-like_dom"/>
</dbReference>
<reference evidence="5 6" key="1">
    <citation type="submission" date="2017-10" db="EMBL/GenBank/DDBJ databases">
        <title>The draft genome sequence of Lewinella nigricans NBRC 102662.</title>
        <authorList>
            <person name="Wang K."/>
        </authorList>
    </citation>
    <scope>NUCLEOTIDE SEQUENCE [LARGE SCALE GENOMIC DNA]</scope>
    <source>
        <strain evidence="5 6">NBRC 102662</strain>
    </source>
</reference>
<keyword evidence="1" id="KW-0889">Transcription antitermination</keyword>
<organism evidence="5 6">
    <name type="scientific">Flavilitoribacter nigricans (strain ATCC 23147 / DSM 23189 / NBRC 102662 / NCIMB 1420 / SS-2)</name>
    <name type="common">Lewinella nigricans</name>
    <dbReference type="NCBI Taxonomy" id="1122177"/>
    <lineage>
        <taxon>Bacteria</taxon>
        <taxon>Pseudomonadati</taxon>
        <taxon>Bacteroidota</taxon>
        <taxon>Saprospiria</taxon>
        <taxon>Saprospirales</taxon>
        <taxon>Lewinellaceae</taxon>
        <taxon>Flavilitoribacter</taxon>
    </lineage>
</organism>
<dbReference type="EMBL" id="PDUD01000025">
    <property type="protein sequence ID" value="PHN04505.1"/>
    <property type="molecule type" value="Genomic_DNA"/>
</dbReference>
<evidence type="ECO:0000256" key="2">
    <source>
        <dbReference type="ARBA" id="ARBA00023015"/>
    </source>
</evidence>
<sequence length="199" mass="23430">MSNSRSQKDYENHLDETEAKWFAIYTRYKREKMVAQRLQQKGIEVYLPLQKFTRRYVRKVKHVELPLINCYLFTKITKKEYIPVLETQDVVKFVRFSKNLISIPDAEIQVIQRVVGEAIEIEVSPSEYLPGDDVEVIAGQLTGLKGKLVKKENDKNFLIELESLGYQMRMQVDPALLQRIGRDPNWKPDDQEQKGLWNR</sequence>
<evidence type="ECO:0000313" key="5">
    <source>
        <dbReference type="EMBL" id="PHN04505.1"/>
    </source>
</evidence>
<keyword evidence="2" id="KW-0805">Transcription regulation</keyword>
<gene>
    <name evidence="5" type="ORF">CRP01_21100</name>
</gene>
<dbReference type="Proteomes" id="UP000223913">
    <property type="component" value="Unassembled WGS sequence"/>
</dbReference>
<dbReference type="SUPFAM" id="SSF82679">
    <property type="entry name" value="N-utilization substance G protein NusG, N-terminal domain"/>
    <property type="match status" value="1"/>
</dbReference>
<keyword evidence="6" id="KW-1185">Reference proteome</keyword>
<evidence type="ECO:0000259" key="4">
    <source>
        <dbReference type="Pfam" id="PF02357"/>
    </source>
</evidence>
<evidence type="ECO:0000313" key="6">
    <source>
        <dbReference type="Proteomes" id="UP000223913"/>
    </source>
</evidence>
<dbReference type="PANTHER" id="PTHR30265:SF4">
    <property type="entry name" value="KOW MOTIF FAMILY PROTEIN, EXPRESSED"/>
    <property type="match status" value="1"/>
</dbReference>
<protein>
    <recommendedName>
        <fullName evidence="4">NusG-like N-terminal domain-containing protein</fullName>
    </recommendedName>
</protein>
<dbReference type="Gene3D" id="3.30.70.940">
    <property type="entry name" value="NusG, N-terminal domain"/>
    <property type="match status" value="1"/>
</dbReference>
<dbReference type="PANTHER" id="PTHR30265">
    <property type="entry name" value="RHO-INTERACTING TRANSCRIPTION TERMINATION FACTOR NUSG"/>
    <property type="match status" value="1"/>
</dbReference>
<dbReference type="InterPro" id="IPR043425">
    <property type="entry name" value="NusG-like"/>
</dbReference>
<name>A0A2D0N7N9_FLAN2</name>
<dbReference type="RefSeq" id="WP_099152079.1">
    <property type="nucleotide sequence ID" value="NZ_PDUD01000025.1"/>
</dbReference>
<evidence type="ECO:0000256" key="1">
    <source>
        <dbReference type="ARBA" id="ARBA00022814"/>
    </source>
</evidence>
<dbReference type="OrthoDB" id="9796143at2"/>
<dbReference type="GO" id="GO:0031564">
    <property type="term" value="P:transcription antitermination"/>
    <property type="evidence" value="ECO:0007669"/>
    <property type="project" value="UniProtKB-KW"/>
</dbReference>